<feature type="region of interest" description="Disordered" evidence="1">
    <location>
        <begin position="638"/>
        <end position="657"/>
    </location>
</feature>
<name>A0ABT4U633_9ACTN</name>
<organism evidence="4 5">
    <name type="scientific">Nocardiopsis endophytica</name>
    <dbReference type="NCBI Taxonomy" id="3018445"/>
    <lineage>
        <taxon>Bacteria</taxon>
        <taxon>Bacillati</taxon>
        <taxon>Actinomycetota</taxon>
        <taxon>Actinomycetes</taxon>
        <taxon>Streptosporangiales</taxon>
        <taxon>Nocardiopsidaceae</taxon>
        <taxon>Nocardiopsis</taxon>
    </lineage>
</organism>
<dbReference type="Pfam" id="PF00656">
    <property type="entry name" value="Peptidase_C14"/>
    <property type="match status" value="1"/>
</dbReference>
<evidence type="ECO:0000259" key="2">
    <source>
        <dbReference type="Pfam" id="PF00656"/>
    </source>
</evidence>
<reference evidence="4 5" key="1">
    <citation type="submission" date="2023-01" db="EMBL/GenBank/DDBJ databases">
        <title>Draft genome sequence of Nocardiopsis sp. RSe5-2 isolated from halophytes.</title>
        <authorList>
            <person name="Duangmal K."/>
            <person name="Chantavorakit T."/>
        </authorList>
    </citation>
    <scope>NUCLEOTIDE SEQUENCE [LARGE SCALE GENOMIC DNA]</scope>
    <source>
        <strain evidence="4 5">RSe5-2</strain>
    </source>
</reference>
<feature type="domain" description="Phytase-like" evidence="3">
    <location>
        <begin position="350"/>
        <end position="640"/>
    </location>
</feature>
<dbReference type="RefSeq" id="WP_270686673.1">
    <property type="nucleotide sequence ID" value="NZ_JAQFWQ010000044.1"/>
</dbReference>
<dbReference type="InterPro" id="IPR027372">
    <property type="entry name" value="Phytase-like_dom"/>
</dbReference>
<comment type="caution">
    <text evidence="4">The sequence shown here is derived from an EMBL/GenBank/DDBJ whole genome shotgun (WGS) entry which is preliminary data.</text>
</comment>
<keyword evidence="5" id="KW-1185">Reference proteome</keyword>
<evidence type="ECO:0000313" key="4">
    <source>
        <dbReference type="EMBL" id="MDA2812196.1"/>
    </source>
</evidence>
<feature type="domain" description="Peptidase C14 caspase" evidence="2">
    <location>
        <begin position="24"/>
        <end position="242"/>
    </location>
</feature>
<evidence type="ECO:0000259" key="3">
    <source>
        <dbReference type="Pfam" id="PF13449"/>
    </source>
</evidence>
<dbReference type="Pfam" id="PF13449">
    <property type="entry name" value="Phytase-like"/>
    <property type="match status" value="1"/>
</dbReference>
<proteinExistence type="predicted"/>
<feature type="region of interest" description="Disordered" evidence="1">
    <location>
        <begin position="1"/>
        <end position="22"/>
    </location>
</feature>
<dbReference type="InterPro" id="IPR011600">
    <property type="entry name" value="Pept_C14_caspase"/>
</dbReference>
<dbReference type="SUPFAM" id="SSF82171">
    <property type="entry name" value="DPP6 N-terminal domain-like"/>
    <property type="match status" value="1"/>
</dbReference>
<gene>
    <name evidence="4" type="ORF">O4J56_16240</name>
</gene>
<evidence type="ECO:0000256" key="1">
    <source>
        <dbReference type="SAM" id="MobiDB-lite"/>
    </source>
</evidence>
<evidence type="ECO:0000313" key="5">
    <source>
        <dbReference type="Proteomes" id="UP001527866"/>
    </source>
</evidence>
<accession>A0ABT4U633</accession>
<dbReference type="Proteomes" id="UP001527866">
    <property type="component" value="Unassembled WGS sequence"/>
</dbReference>
<protein>
    <submittedName>
        <fullName evidence="4">Esterase-like activity of phytase family protein</fullName>
    </submittedName>
</protein>
<dbReference type="EMBL" id="JAQFWQ010000044">
    <property type="protein sequence ID" value="MDA2812196.1"/>
    <property type="molecule type" value="Genomic_DNA"/>
</dbReference>
<dbReference type="Gene3D" id="3.40.50.1460">
    <property type="match status" value="1"/>
</dbReference>
<dbReference type="NCBIfam" id="NF047832">
    <property type="entry name" value="caspase_w_EACC1"/>
    <property type="match status" value="1"/>
</dbReference>
<feature type="compositionally biased region" description="Basic and acidic residues" evidence="1">
    <location>
        <begin position="638"/>
        <end position="648"/>
    </location>
</feature>
<sequence length="657" mass="70077">MSGSDPPPPADEPPGGDRIDPRRSACVLIGVGGYTRMPPLGTVRSSVAGLRQALTDRRIWGVPDSRVWQLLDPRSHDELTEPLYDAAKRAEDTLIVYYAGHGLLDAQDDQLYLTLPRTMKGRPETALAFGMFRDALRRARDEGRARRCVLILDCCYSGRATQDAGAMAGTGHIMPDRRHVEVQGSYVLTSTGDAEHAEAPPRDTYTAFTGALIRALEHGDPKSPGDRALSLDRIHGLVRDELLDRRMHTPWRLDQNGVGALPFVRNRASAVPPPRPAPARRALAAVGAAGLAVGLFAGVAVGYGLRERLRPVAEAAGDAIPGPCGEEGAELLDVSDRLARPPGNEHLGSRVEGLSALALTGKGGEALAMRDNEPAHLFGVRMGSPEELRPEVTSVRTLKGADGGRLDSFDGEGLVVEEGGETVLVAAEGGPSIRRFRLSDGTQAGEPLPLPSGFGYAPQGRAQEGRSLESLAASPGGRYLFAGMEGPLLGDADVHGRHQVRIQRYEGEAGGGYTPDRQFGYQTEEGLYLVELVAVAEDRLLALERGYLKGVGNAVRVYDVDLGGARDVSDRVLDANAAELLVGKRLVVDLGRCPPGGVRVQEAQPNPVLQNVEGMALAPERTAPGDDGRRTLYLVSDDNGRESQETRVHALSVDLGG</sequence>
<feature type="compositionally biased region" description="Pro residues" evidence="1">
    <location>
        <begin position="1"/>
        <end position="12"/>
    </location>
</feature>